<organism evidence="7 8">
    <name type="scientific">Iamia majanohamensis</name>
    <dbReference type="NCBI Taxonomy" id="467976"/>
    <lineage>
        <taxon>Bacteria</taxon>
        <taxon>Bacillati</taxon>
        <taxon>Actinomycetota</taxon>
        <taxon>Acidimicrobiia</taxon>
        <taxon>Acidimicrobiales</taxon>
        <taxon>Iamiaceae</taxon>
        <taxon>Iamia</taxon>
    </lineage>
</organism>
<accession>A0AAF0BXN0</accession>
<keyword evidence="6" id="KW-0963">Cytoplasm</keyword>
<dbReference type="Gene3D" id="2.60.200.30">
    <property type="entry name" value="Probable inorganic polyphosphate/atp-NAD kinase, domain 2"/>
    <property type="match status" value="1"/>
</dbReference>
<feature type="binding site" evidence="6">
    <location>
        <position position="205"/>
    </location>
    <ligand>
        <name>NAD(+)</name>
        <dbReference type="ChEBI" id="CHEBI:57540"/>
    </ligand>
</feature>
<comment type="subcellular location">
    <subcellularLocation>
        <location evidence="6">Cytoplasm</location>
    </subcellularLocation>
</comment>
<dbReference type="InterPro" id="IPR017437">
    <property type="entry name" value="ATP-NAD_kinase_PpnK-typ_C"/>
</dbReference>
<feature type="binding site" evidence="6">
    <location>
        <begin position="140"/>
        <end position="141"/>
    </location>
    <ligand>
        <name>NAD(+)</name>
        <dbReference type="ChEBI" id="CHEBI:57540"/>
    </ligand>
</feature>
<evidence type="ECO:0000256" key="5">
    <source>
        <dbReference type="ARBA" id="ARBA00047925"/>
    </source>
</evidence>
<dbReference type="InterPro" id="IPR017438">
    <property type="entry name" value="ATP-NAD_kinase_N"/>
</dbReference>
<dbReference type="EC" id="2.7.1.23" evidence="6"/>
<dbReference type="GO" id="GO:0005737">
    <property type="term" value="C:cytoplasm"/>
    <property type="evidence" value="ECO:0007669"/>
    <property type="project" value="UniProtKB-SubCell"/>
</dbReference>
<dbReference type="PANTHER" id="PTHR20275">
    <property type="entry name" value="NAD KINASE"/>
    <property type="match status" value="1"/>
</dbReference>
<dbReference type="GO" id="GO:0046872">
    <property type="term" value="F:metal ion binding"/>
    <property type="evidence" value="ECO:0007669"/>
    <property type="project" value="UniProtKB-UniRule"/>
</dbReference>
<dbReference type="InterPro" id="IPR016064">
    <property type="entry name" value="NAD/diacylglycerol_kinase_sf"/>
</dbReference>
<evidence type="ECO:0000256" key="1">
    <source>
        <dbReference type="ARBA" id="ARBA00022679"/>
    </source>
</evidence>
<dbReference type="GO" id="GO:0003951">
    <property type="term" value="F:NAD+ kinase activity"/>
    <property type="evidence" value="ECO:0007669"/>
    <property type="project" value="UniProtKB-UniRule"/>
</dbReference>
<sequence>MAAQEGRTVAVVRHPDRDQAAALEGDIRRWLEDHGHHATAPLEAADLVVSIGGDGTMLRAVDQASRQGTPVLGINVGQLGYLAEVDPSDWEAALERWHRGEARVVERMALAVRVERHGSAPAPPDDAPEPLPDGSYLALNEVVVEKTPTGRMVRLGVVLDGEDFNTYAADGMIVATPTGSTAYALSARGPIVDPEHRAIVLTPVAPHMLFDRALVLTPGTEVRLEIRGDRPATVALDGRSIGELEVGDALIATAAARPARLLTFGGHTFHSILKAKFGLEDR</sequence>
<dbReference type="AlphaFoldDB" id="A0AAF0BXN0"/>
<keyword evidence="4 6" id="KW-0520">NAD</keyword>
<comment type="cofactor">
    <cofactor evidence="6">
        <name>a divalent metal cation</name>
        <dbReference type="ChEBI" id="CHEBI:60240"/>
    </cofactor>
</comment>
<dbReference type="InterPro" id="IPR002504">
    <property type="entry name" value="NADK"/>
</dbReference>
<feature type="binding site" evidence="6">
    <location>
        <begin position="54"/>
        <end position="55"/>
    </location>
    <ligand>
        <name>NAD(+)</name>
        <dbReference type="ChEBI" id="CHEBI:57540"/>
    </ligand>
</feature>
<keyword evidence="8" id="KW-1185">Reference proteome</keyword>
<dbReference type="HAMAP" id="MF_00361">
    <property type="entry name" value="NAD_kinase"/>
    <property type="match status" value="1"/>
</dbReference>
<dbReference type="GO" id="GO:0005524">
    <property type="term" value="F:ATP binding"/>
    <property type="evidence" value="ECO:0007669"/>
    <property type="project" value="UniProtKB-KW"/>
</dbReference>
<gene>
    <name evidence="6" type="primary">nadK</name>
    <name evidence="7" type="ORF">PO878_10380</name>
</gene>
<dbReference type="Pfam" id="PF01513">
    <property type="entry name" value="NAD_kinase"/>
    <property type="match status" value="1"/>
</dbReference>
<evidence type="ECO:0000256" key="4">
    <source>
        <dbReference type="ARBA" id="ARBA00023027"/>
    </source>
</evidence>
<evidence type="ECO:0000256" key="3">
    <source>
        <dbReference type="ARBA" id="ARBA00022857"/>
    </source>
</evidence>
<evidence type="ECO:0000256" key="2">
    <source>
        <dbReference type="ARBA" id="ARBA00022777"/>
    </source>
</evidence>
<keyword evidence="6" id="KW-0067">ATP-binding</keyword>
<keyword evidence="3 6" id="KW-0521">NADP</keyword>
<keyword evidence="2 6" id="KW-0418">Kinase</keyword>
<comment type="catalytic activity">
    <reaction evidence="5 6">
        <text>NAD(+) + ATP = ADP + NADP(+) + H(+)</text>
        <dbReference type="Rhea" id="RHEA:18629"/>
        <dbReference type="ChEBI" id="CHEBI:15378"/>
        <dbReference type="ChEBI" id="CHEBI:30616"/>
        <dbReference type="ChEBI" id="CHEBI:57540"/>
        <dbReference type="ChEBI" id="CHEBI:58349"/>
        <dbReference type="ChEBI" id="CHEBI:456216"/>
        <dbReference type="EC" id="2.7.1.23"/>
    </reaction>
</comment>
<dbReference type="GO" id="GO:0051287">
    <property type="term" value="F:NAD binding"/>
    <property type="evidence" value="ECO:0007669"/>
    <property type="project" value="UniProtKB-ARBA"/>
</dbReference>
<proteinExistence type="inferred from homology"/>
<dbReference type="Proteomes" id="UP001216390">
    <property type="component" value="Chromosome"/>
</dbReference>
<feature type="active site" description="Proton acceptor" evidence="6">
    <location>
        <position position="54"/>
    </location>
</feature>
<dbReference type="EMBL" id="CP116942">
    <property type="protein sequence ID" value="WCO69128.1"/>
    <property type="molecule type" value="Genomic_DNA"/>
</dbReference>
<feature type="binding site" evidence="6">
    <location>
        <position position="151"/>
    </location>
    <ligand>
        <name>NAD(+)</name>
        <dbReference type="ChEBI" id="CHEBI:57540"/>
    </ligand>
</feature>
<dbReference type="Pfam" id="PF20143">
    <property type="entry name" value="NAD_kinase_C"/>
    <property type="match status" value="1"/>
</dbReference>
<keyword evidence="1 6" id="KW-0808">Transferase</keyword>
<evidence type="ECO:0000313" key="7">
    <source>
        <dbReference type="EMBL" id="WCO69128.1"/>
    </source>
</evidence>
<dbReference type="Gene3D" id="3.40.50.10330">
    <property type="entry name" value="Probable inorganic polyphosphate/atp-NAD kinase, domain 1"/>
    <property type="match status" value="1"/>
</dbReference>
<dbReference type="RefSeq" id="WP_272738642.1">
    <property type="nucleotide sequence ID" value="NZ_CP116942.1"/>
</dbReference>
<dbReference type="SUPFAM" id="SSF111331">
    <property type="entry name" value="NAD kinase/diacylglycerol kinase-like"/>
    <property type="match status" value="1"/>
</dbReference>
<keyword evidence="6" id="KW-0547">Nucleotide-binding</keyword>
<feature type="binding site" evidence="6">
    <location>
        <position position="59"/>
    </location>
    <ligand>
        <name>NAD(+)</name>
        <dbReference type="ChEBI" id="CHEBI:57540"/>
    </ligand>
</feature>
<comment type="caution">
    <text evidence="6">Lacks conserved residue(s) required for the propagation of feature annotation.</text>
</comment>
<dbReference type="PANTHER" id="PTHR20275:SF0">
    <property type="entry name" value="NAD KINASE"/>
    <property type="match status" value="1"/>
</dbReference>
<reference evidence="7" key="1">
    <citation type="submission" date="2023-01" db="EMBL/GenBank/DDBJ databases">
        <title>The diversity of Class Acidimicrobiia in South China Sea sediment environments and the proposal of Iamia marina sp. nov., a novel species of the genus Iamia.</title>
        <authorList>
            <person name="He Y."/>
            <person name="Tian X."/>
        </authorList>
    </citation>
    <scope>NUCLEOTIDE SEQUENCE</scope>
    <source>
        <strain evidence="7">DSM 19957</strain>
    </source>
</reference>
<feature type="binding site" evidence="6">
    <location>
        <begin position="181"/>
        <end position="186"/>
    </location>
    <ligand>
        <name>NAD(+)</name>
        <dbReference type="ChEBI" id="CHEBI:57540"/>
    </ligand>
</feature>
<feature type="binding site" evidence="6">
    <location>
        <position position="170"/>
    </location>
    <ligand>
        <name>NAD(+)</name>
        <dbReference type="ChEBI" id="CHEBI:57540"/>
    </ligand>
</feature>
<evidence type="ECO:0000313" key="8">
    <source>
        <dbReference type="Proteomes" id="UP001216390"/>
    </source>
</evidence>
<dbReference type="GO" id="GO:0019674">
    <property type="term" value="P:NAD+ metabolic process"/>
    <property type="evidence" value="ECO:0007669"/>
    <property type="project" value="InterPro"/>
</dbReference>
<dbReference type="KEGG" id="ima:PO878_10380"/>
<evidence type="ECO:0000256" key="6">
    <source>
        <dbReference type="HAMAP-Rule" id="MF_00361"/>
    </source>
</evidence>
<comment type="function">
    <text evidence="6">Involved in the regulation of the intracellular balance of NAD and NADP, and is a key enzyme in the biosynthesis of NADP. Catalyzes specifically the phosphorylation on 2'-hydroxyl of the adenosine moiety of NAD to yield NADP.</text>
</comment>
<dbReference type="GO" id="GO:0006741">
    <property type="term" value="P:NADP+ biosynthetic process"/>
    <property type="evidence" value="ECO:0007669"/>
    <property type="project" value="UniProtKB-UniRule"/>
</dbReference>
<protein>
    <recommendedName>
        <fullName evidence="6">NAD kinase</fullName>
        <ecNumber evidence="6">2.7.1.23</ecNumber>
    </recommendedName>
    <alternativeName>
        <fullName evidence="6">ATP-dependent NAD kinase</fullName>
    </alternativeName>
</protein>
<name>A0AAF0BXN0_9ACTN</name>
<comment type="similarity">
    <text evidence="6">Belongs to the NAD kinase family.</text>
</comment>